<dbReference type="EMBL" id="JAPXFL010000004">
    <property type="protein sequence ID" value="KAK9508012.1"/>
    <property type="molecule type" value="Genomic_DNA"/>
</dbReference>
<feature type="transmembrane region" description="Helical" evidence="15">
    <location>
        <begin position="7"/>
        <end position="30"/>
    </location>
</feature>
<evidence type="ECO:0000256" key="13">
    <source>
        <dbReference type="ARBA" id="ARBA00045827"/>
    </source>
</evidence>
<feature type="transmembrane region" description="Helical" evidence="15">
    <location>
        <begin position="415"/>
        <end position="436"/>
    </location>
</feature>
<dbReference type="PANTHER" id="PTHR21347:SF0">
    <property type="entry name" value="LIPID SCRAMBLASE CLPTM1L"/>
    <property type="match status" value="1"/>
</dbReference>
<sequence>MRCPSVSLICSIFFLIYVGYSILSLARLFFVSECKGNEPCLSYNLYHKPKLKVIIYGSVKDLPQSTKQVMLIEEISPFLYNEPFEKTINIKLPNRTIKNGTLYFHLFILNDRVNLKEWTDIISWHDHVYVRLPLTSYQVPKMSTFDLLKGSGIKKLQKPVTHIKNEIGFNVLIGVKEFPARDIPPELYRLIKEGQDGTLLPIVHYDFLNDHMENLQQISNDTPSTFPIKLKYKPMHIGNLRLMMHAETAIKSLKTYGITDKDVDQLKSIFSDTNIYLLVVTLCVSAIHLLFDFLALKNDVKFWRSRTTMAGLSLRSVLWRAFSQIVIVLYLCDEEASLLLIGPAFLSCIVEFWKVQKVIPVDWKNFKLKKVKLTEEERMTRLIDAEGMKYLSYILYPLCIGGAIYSLFYQQYKSWYSWLVHSLVNGVYAFGFLFMLPQLFINYKLKSVAHLPWRAFMYKAFNTFIDDLFAFIISMPIAHRLACFRDDIVFLIYLYQRWLYPVDKTRLDETAYMKID</sequence>
<evidence type="ECO:0000256" key="4">
    <source>
        <dbReference type="ARBA" id="ARBA00022989"/>
    </source>
</evidence>
<accession>A0AAW1DBX6</accession>
<evidence type="ECO:0000256" key="15">
    <source>
        <dbReference type="SAM" id="Phobius"/>
    </source>
</evidence>
<comment type="catalytic activity">
    <reaction evidence="8">
        <text>a 1,2-diacyl-sn-glycero-3-phospho-(1D-myo-inositol)(in) = a 1,2-diacyl-sn-glycero-3-phospho-(1D-myo-inositol)(out)</text>
        <dbReference type="Rhea" id="RHEA:38691"/>
        <dbReference type="ChEBI" id="CHEBI:57880"/>
    </reaction>
</comment>
<evidence type="ECO:0000256" key="12">
    <source>
        <dbReference type="ARBA" id="ARBA00043155"/>
    </source>
</evidence>
<comment type="caution">
    <text evidence="16">The sequence shown here is derived from an EMBL/GenBank/DDBJ whole genome shotgun (WGS) entry which is preliminary data.</text>
</comment>
<evidence type="ECO:0000256" key="8">
    <source>
        <dbReference type="ARBA" id="ARBA00035895"/>
    </source>
</evidence>
<comment type="subcellular location">
    <subcellularLocation>
        <location evidence="1">Membrane</location>
        <topology evidence="1">Multi-pass membrane protein</topology>
    </subcellularLocation>
</comment>
<evidence type="ECO:0000256" key="3">
    <source>
        <dbReference type="ARBA" id="ARBA00022692"/>
    </source>
</evidence>
<evidence type="ECO:0000256" key="5">
    <source>
        <dbReference type="ARBA" id="ARBA00023136"/>
    </source>
</evidence>
<comment type="similarity">
    <text evidence="2">Belongs to the CLPTM1 family.</text>
</comment>
<gene>
    <name evidence="16" type="ORF">O3M35_007763</name>
</gene>
<evidence type="ECO:0000256" key="9">
    <source>
        <dbReference type="ARBA" id="ARBA00036810"/>
    </source>
</evidence>
<evidence type="ECO:0000256" key="2">
    <source>
        <dbReference type="ARBA" id="ARBA00009310"/>
    </source>
</evidence>
<dbReference type="PANTHER" id="PTHR21347">
    <property type="entry name" value="CLEFT LIP AND PALATE ASSOCIATED TRANSMEMBRANE PROTEIN-RELATED"/>
    <property type="match status" value="1"/>
</dbReference>
<evidence type="ECO:0000313" key="16">
    <source>
        <dbReference type="EMBL" id="KAK9508012.1"/>
    </source>
</evidence>
<reference evidence="16 17" key="1">
    <citation type="submission" date="2022-12" db="EMBL/GenBank/DDBJ databases">
        <title>Chromosome-level genome assembly of true bugs.</title>
        <authorList>
            <person name="Ma L."/>
            <person name="Li H."/>
        </authorList>
    </citation>
    <scope>NUCLEOTIDE SEQUENCE [LARGE SCALE GENOMIC DNA]</scope>
    <source>
        <strain evidence="16">Lab_2022b</strain>
    </source>
</reference>
<evidence type="ECO:0000256" key="6">
    <source>
        <dbReference type="ARBA" id="ARBA00024615"/>
    </source>
</evidence>
<comment type="catalytic activity">
    <reaction evidence="6">
        <text>a 1,2-diacyl-sn-glycero-3-phosphoethanolamine(in) = a 1,2-diacyl-sn-glycero-3-phosphoethanolamine(out)</text>
        <dbReference type="Rhea" id="RHEA:38895"/>
        <dbReference type="ChEBI" id="CHEBI:64612"/>
    </reaction>
</comment>
<dbReference type="Proteomes" id="UP001461498">
    <property type="component" value="Unassembled WGS sequence"/>
</dbReference>
<comment type="catalytic activity">
    <reaction evidence="9">
        <text>6-(alpha-D-glucosaminyl)-(1-octadecanoyl,2-(9Z)-octadecenoyl-sn-glycero-3-phospho)-1D-myo-inositol(in) = 6-(alpha-D-glucosaminyl)-(1-octadecanoyl,2-(9Z)-octadecenoyl-sn-glycero-3-phospho)-1D-myo-inositol(out)</text>
        <dbReference type="Rhea" id="RHEA:71495"/>
        <dbReference type="ChEBI" id="CHEBI:190691"/>
    </reaction>
</comment>
<dbReference type="GO" id="GO:0012505">
    <property type="term" value="C:endomembrane system"/>
    <property type="evidence" value="ECO:0007669"/>
    <property type="project" value="TreeGrafter"/>
</dbReference>
<proteinExistence type="inferred from homology"/>
<keyword evidence="4 15" id="KW-1133">Transmembrane helix</keyword>
<feature type="transmembrane region" description="Helical" evidence="15">
    <location>
        <begin position="275"/>
        <end position="296"/>
    </location>
</feature>
<comment type="catalytic activity">
    <reaction evidence="14">
        <text>a 6-(alpha-D-glucosaminyl)-1-(1,2-diacyl-sn-glycero-3-phospho)-1D-myo-inositol(in) = a 6-(alpha-D-glucosaminyl)-1-(1,2-diacyl-sn-glycero-3-phospho)-1D-myo-inositol(out)</text>
        <dbReference type="Rhea" id="RHEA:71491"/>
        <dbReference type="ChEBI" id="CHEBI:57997"/>
    </reaction>
</comment>
<evidence type="ECO:0000256" key="1">
    <source>
        <dbReference type="ARBA" id="ARBA00004141"/>
    </source>
</evidence>
<evidence type="ECO:0000256" key="7">
    <source>
        <dbReference type="ARBA" id="ARBA00024631"/>
    </source>
</evidence>
<evidence type="ECO:0000313" key="17">
    <source>
        <dbReference type="Proteomes" id="UP001461498"/>
    </source>
</evidence>
<dbReference type="AlphaFoldDB" id="A0AAW1DBX6"/>
<feature type="transmembrane region" description="Helical" evidence="15">
    <location>
        <begin position="390"/>
        <end position="409"/>
    </location>
</feature>
<comment type="catalytic activity">
    <reaction evidence="7">
        <text>a 1,2-diacyl-sn-glycero-3-phosphocholine(in) = a 1,2-diacyl-sn-glycero-3-phosphocholine(out)</text>
        <dbReference type="Rhea" id="RHEA:38571"/>
        <dbReference type="ChEBI" id="CHEBI:57643"/>
    </reaction>
</comment>
<comment type="function">
    <text evidence="13">Scramblase that mediates the translocation of glucosaminylphosphatidylinositol (alpha-D-GlcN-(1-6)-(1,2-diacyl-sn-glycero-3-phospho)-1D-myo-inositol, GlcN-PI) across the endoplasmic reticulum (ER) membrane, from the cytosolic leaflet to the luminal leaflet of the ER membrane, where it participates in the biosynthesis of glycosylphosphatidylinositol (GPI). GPI is a lipid glycoconjugate involved in post-translational modification of proteins. Can also translocate 1,2-diacyl-sn-glycero-3-phospho-(1D-myo-inositol) (phosphatidylinositol or PI), as well as several other phospholipids (1,2-diacyl-sn-glycero-3-phosphocholine, 1,2-diacyl-sn-glycero-3-phosphoethanolamine), and N-acetylglucosaminylphosphatidylinositol (GlcNAc-PI) in vitro.</text>
</comment>
<keyword evidence="3 15" id="KW-0812">Transmembrane</keyword>
<evidence type="ECO:0000256" key="11">
    <source>
        <dbReference type="ARBA" id="ARBA00042320"/>
    </source>
</evidence>
<evidence type="ECO:0000256" key="10">
    <source>
        <dbReference type="ARBA" id="ARBA00040905"/>
    </source>
</evidence>
<dbReference type="InterPro" id="IPR008429">
    <property type="entry name" value="CLPTM1"/>
</dbReference>
<keyword evidence="5 15" id="KW-0472">Membrane</keyword>
<protein>
    <recommendedName>
        <fullName evidence="10">Lipid scramblase CLPTM1L</fullName>
    </recommendedName>
    <alternativeName>
        <fullName evidence="12">Cisplatin resistance-related protein 9</fullName>
    </alternativeName>
    <alternativeName>
        <fullName evidence="11">Cleft lip and palate transmembrane protein 1-like protein</fullName>
    </alternativeName>
</protein>
<name>A0AAW1DBX6_9HEMI</name>
<dbReference type="Pfam" id="PF05602">
    <property type="entry name" value="CLPTM1"/>
    <property type="match status" value="1"/>
</dbReference>
<keyword evidence="17" id="KW-1185">Reference proteome</keyword>
<evidence type="ECO:0000256" key="14">
    <source>
        <dbReference type="ARBA" id="ARBA00093208"/>
    </source>
</evidence>
<organism evidence="16 17">
    <name type="scientific">Rhynocoris fuscipes</name>
    <dbReference type="NCBI Taxonomy" id="488301"/>
    <lineage>
        <taxon>Eukaryota</taxon>
        <taxon>Metazoa</taxon>
        <taxon>Ecdysozoa</taxon>
        <taxon>Arthropoda</taxon>
        <taxon>Hexapoda</taxon>
        <taxon>Insecta</taxon>
        <taxon>Pterygota</taxon>
        <taxon>Neoptera</taxon>
        <taxon>Paraneoptera</taxon>
        <taxon>Hemiptera</taxon>
        <taxon>Heteroptera</taxon>
        <taxon>Panheteroptera</taxon>
        <taxon>Cimicomorpha</taxon>
        <taxon>Reduviidae</taxon>
        <taxon>Harpactorinae</taxon>
        <taxon>Harpactorini</taxon>
        <taxon>Rhynocoris</taxon>
    </lineage>
</organism>
<dbReference type="GO" id="GO:0016020">
    <property type="term" value="C:membrane"/>
    <property type="evidence" value="ECO:0007669"/>
    <property type="project" value="UniProtKB-SubCell"/>
</dbReference>